<dbReference type="GO" id="GO:0043565">
    <property type="term" value="F:sequence-specific DNA binding"/>
    <property type="evidence" value="ECO:0007669"/>
    <property type="project" value="TreeGrafter"/>
</dbReference>
<evidence type="ECO:0000313" key="5">
    <source>
        <dbReference type="EMBL" id="GER24521.1"/>
    </source>
</evidence>
<dbReference type="AlphaFoldDB" id="A0A5A7NW46"/>
<name>A0A5A7NW46_STRAF</name>
<sequence>MAMHKKLQILRALTKSKSVKKSSIIMDAFFYIRSLRLQVEAIQKEYQNLINHIQEVKVEKIGMGYLLVRITCKKGEKLLVSILEAFEEMNIIVLQAKLTSKHFFGMEAIVKADQVDESTLNQAILKIIKMQMDN</sequence>
<dbReference type="Pfam" id="PF22754">
    <property type="entry name" value="bHLH-TF_ACT-like_plant"/>
    <property type="match status" value="1"/>
</dbReference>
<keyword evidence="6" id="KW-1185">Reference proteome</keyword>
<keyword evidence="3" id="KW-0175">Coiled coil</keyword>
<evidence type="ECO:0000259" key="4">
    <source>
        <dbReference type="Pfam" id="PF22754"/>
    </source>
</evidence>
<dbReference type="EMBL" id="BKCP01000001">
    <property type="protein sequence ID" value="GER24521.1"/>
    <property type="molecule type" value="Genomic_DNA"/>
</dbReference>
<feature type="domain" description="Plant bHLH transcription factor ACT-like" evidence="4">
    <location>
        <begin position="55"/>
        <end position="129"/>
    </location>
</feature>
<reference evidence="6" key="1">
    <citation type="journal article" date="2019" name="Curr. Biol.">
        <title>Genome Sequence of Striga asiatica Provides Insight into the Evolution of Plant Parasitism.</title>
        <authorList>
            <person name="Yoshida S."/>
            <person name="Kim S."/>
            <person name="Wafula E.K."/>
            <person name="Tanskanen J."/>
            <person name="Kim Y.M."/>
            <person name="Honaas L."/>
            <person name="Yang Z."/>
            <person name="Spallek T."/>
            <person name="Conn C.E."/>
            <person name="Ichihashi Y."/>
            <person name="Cheong K."/>
            <person name="Cui S."/>
            <person name="Der J.P."/>
            <person name="Gundlach H."/>
            <person name="Jiao Y."/>
            <person name="Hori C."/>
            <person name="Ishida J.K."/>
            <person name="Kasahara H."/>
            <person name="Kiba T."/>
            <person name="Kim M.S."/>
            <person name="Koo N."/>
            <person name="Laohavisit A."/>
            <person name="Lee Y.H."/>
            <person name="Lumba S."/>
            <person name="McCourt P."/>
            <person name="Mortimer J.C."/>
            <person name="Mutuku J.M."/>
            <person name="Nomura T."/>
            <person name="Sasaki-Sekimoto Y."/>
            <person name="Seto Y."/>
            <person name="Wang Y."/>
            <person name="Wakatake T."/>
            <person name="Sakakibara H."/>
            <person name="Demura T."/>
            <person name="Yamaguchi S."/>
            <person name="Yoneyama K."/>
            <person name="Manabe R.I."/>
            <person name="Nelson D.C."/>
            <person name="Schulman A.H."/>
            <person name="Timko M.P."/>
            <person name="dePamphilis C.W."/>
            <person name="Choi D."/>
            <person name="Shirasu K."/>
        </authorList>
    </citation>
    <scope>NUCLEOTIDE SEQUENCE [LARGE SCALE GENOMIC DNA]</scope>
    <source>
        <strain evidence="6">cv. UVA1</strain>
    </source>
</reference>
<evidence type="ECO:0000256" key="2">
    <source>
        <dbReference type="ARBA" id="ARBA00023242"/>
    </source>
</evidence>
<accession>A0A5A7NW46</accession>
<dbReference type="InterPro" id="IPR051358">
    <property type="entry name" value="TF_AMS/ICE1/BHLH6-like"/>
</dbReference>
<keyword evidence="5" id="KW-0238">DNA-binding</keyword>
<gene>
    <name evidence="5" type="ORF">STAS_00049</name>
</gene>
<evidence type="ECO:0000256" key="1">
    <source>
        <dbReference type="ARBA" id="ARBA00004123"/>
    </source>
</evidence>
<comment type="caution">
    <text evidence="5">The sequence shown here is derived from an EMBL/GenBank/DDBJ whole genome shotgun (WGS) entry which is preliminary data.</text>
</comment>
<evidence type="ECO:0000313" key="6">
    <source>
        <dbReference type="Proteomes" id="UP000325081"/>
    </source>
</evidence>
<evidence type="ECO:0000256" key="3">
    <source>
        <dbReference type="SAM" id="Coils"/>
    </source>
</evidence>
<comment type="subcellular location">
    <subcellularLocation>
        <location evidence="1">Nucleus</location>
    </subcellularLocation>
</comment>
<proteinExistence type="predicted"/>
<dbReference type="OrthoDB" id="1057417at2759"/>
<dbReference type="PANTHER" id="PTHR31945">
    <property type="entry name" value="TRANSCRIPTION FACTOR SCREAM2-RELATED"/>
    <property type="match status" value="1"/>
</dbReference>
<organism evidence="5 6">
    <name type="scientific">Striga asiatica</name>
    <name type="common">Asiatic witchweed</name>
    <name type="synonym">Buchnera asiatica</name>
    <dbReference type="NCBI Taxonomy" id="4170"/>
    <lineage>
        <taxon>Eukaryota</taxon>
        <taxon>Viridiplantae</taxon>
        <taxon>Streptophyta</taxon>
        <taxon>Embryophyta</taxon>
        <taxon>Tracheophyta</taxon>
        <taxon>Spermatophyta</taxon>
        <taxon>Magnoliopsida</taxon>
        <taxon>eudicotyledons</taxon>
        <taxon>Gunneridae</taxon>
        <taxon>Pentapetalae</taxon>
        <taxon>asterids</taxon>
        <taxon>lamiids</taxon>
        <taxon>Lamiales</taxon>
        <taxon>Orobanchaceae</taxon>
        <taxon>Buchnereae</taxon>
        <taxon>Striga</taxon>
    </lineage>
</organism>
<dbReference type="GO" id="GO:0005634">
    <property type="term" value="C:nucleus"/>
    <property type="evidence" value="ECO:0007669"/>
    <property type="project" value="UniProtKB-SubCell"/>
</dbReference>
<protein>
    <submittedName>
        <fullName evidence="5">Basic helix-loop-helix (BHLH) DNA-bindingsuperfamily protein</fullName>
    </submittedName>
</protein>
<dbReference type="Proteomes" id="UP000325081">
    <property type="component" value="Unassembled WGS sequence"/>
</dbReference>
<feature type="coiled-coil region" evidence="3">
    <location>
        <begin position="32"/>
        <end position="59"/>
    </location>
</feature>
<dbReference type="GO" id="GO:0003700">
    <property type="term" value="F:DNA-binding transcription factor activity"/>
    <property type="evidence" value="ECO:0007669"/>
    <property type="project" value="TreeGrafter"/>
</dbReference>
<dbReference type="PANTHER" id="PTHR31945:SF27">
    <property type="entry name" value="TRANSCRIPTION FACTOR BHLH35-LIKE PROTEIN"/>
    <property type="match status" value="1"/>
</dbReference>
<dbReference type="InterPro" id="IPR054502">
    <property type="entry name" value="bHLH-TF_ACT-like_plant"/>
</dbReference>
<keyword evidence="2" id="KW-0539">Nucleus</keyword>